<evidence type="ECO:0000313" key="2">
    <source>
        <dbReference type="Proteomes" id="UP000789570"/>
    </source>
</evidence>
<comment type="caution">
    <text evidence="1">The sequence shown here is derived from an EMBL/GenBank/DDBJ whole genome shotgun (WGS) entry which is preliminary data.</text>
</comment>
<feature type="non-terminal residue" evidence="1">
    <location>
        <position position="156"/>
    </location>
</feature>
<dbReference type="OrthoDB" id="2443332at2759"/>
<gene>
    <name evidence="1" type="ORF">FCALED_LOCUS6805</name>
</gene>
<proteinExistence type="predicted"/>
<dbReference type="AlphaFoldDB" id="A0A9N9FYK4"/>
<keyword evidence="2" id="KW-1185">Reference proteome</keyword>
<dbReference type="EMBL" id="CAJVPQ010001683">
    <property type="protein sequence ID" value="CAG8565029.1"/>
    <property type="molecule type" value="Genomic_DNA"/>
</dbReference>
<organism evidence="1 2">
    <name type="scientific">Funneliformis caledonium</name>
    <dbReference type="NCBI Taxonomy" id="1117310"/>
    <lineage>
        <taxon>Eukaryota</taxon>
        <taxon>Fungi</taxon>
        <taxon>Fungi incertae sedis</taxon>
        <taxon>Mucoromycota</taxon>
        <taxon>Glomeromycotina</taxon>
        <taxon>Glomeromycetes</taxon>
        <taxon>Glomerales</taxon>
        <taxon>Glomeraceae</taxon>
        <taxon>Funneliformis</taxon>
    </lineage>
</organism>
<evidence type="ECO:0000313" key="1">
    <source>
        <dbReference type="EMBL" id="CAG8565029.1"/>
    </source>
</evidence>
<dbReference type="Proteomes" id="UP000789570">
    <property type="component" value="Unassembled WGS sequence"/>
</dbReference>
<protein>
    <submittedName>
        <fullName evidence="1">694_t:CDS:1</fullName>
    </submittedName>
</protein>
<name>A0A9N9FYK4_9GLOM</name>
<accession>A0A9N9FYK4</accession>
<sequence>FYVVEKSRSKKTKDQEESQIIYQSNFDKSSYQMEHAILIKILEKIQPSLDKYDLMLDIGVDRDLNNNKTLSSIRLVNKIYGDLKHIGKNIQKKIGINIKQFLKYYENIIMKYYIWVVYAATTQKEDPDIETPEDQKVLDLQINGLVAYLSSDHSLC</sequence>
<reference evidence="1" key="1">
    <citation type="submission" date="2021-06" db="EMBL/GenBank/DDBJ databases">
        <authorList>
            <person name="Kallberg Y."/>
            <person name="Tangrot J."/>
            <person name="Rosling A."/>
        </authorList>
    </citation>
    <scope>NUCLEOTIDE SEQUENCE</scope>
    <source>
        <strain evidence="1">UK204</strain>
    </source>
</reference>